<gene>
    <name evidence="1" type="ORF">K2U94_10835</name>
</gene>
<name>A0ABS9Z6G4_9HYPH</name>
<keyword evidence="2" id="KW-1185">Reference proteome</keyword>
<dbReference type="Proteomes" id="UP001139104">
    <property type="component" value="Unassembled WGS sequence"/>
</dbReference>
<sequence>MNHHDRKVLHAFFAHPVTANIDFKDAEHALTALGAELDSKHGNKVEVTLAGQKTMLHRNHHSLSKDDVMQIRKFLEGCGVTVEAFPI</sequence>
<dbReference type="EMBL" id="JAIVFP010000001">
    <property type="protein sequence ID" value="MCI4683259.1"/>
    <property type="molecule type" value="Genomic_DNA"/>
</dbReference>
<evidence type="ECO:0000313" key="1">
    <source>
        <dbReference type="EMBL" id="MCI4683259.1"/>
    </source>
</evidence>
<organism evidence="1 2">
    <name type="scientific">Candidatus Rhodoblastus alkanivorans</name>
    <dbReference type="NCBI Taxonomy" id="2954117"/>
    <lineage>
        <taxon>Bacteria</taxon>
        <taxon>Pseudomonadati</taxon>
        <taxon>Pseudomonadota</taxon>
        <taxon>Alphaproteobacteria</taxon>
        <taxon>Hyphomicrobiales</taxon>
        <taxon>Rhodoblastaceae</taxon>
        <taxon>Rhodoblastus</taxon>
    </lineage>
</organism>
<evidence type="ECO:0000313" key="2">
    <source>
        <dbReference type="Proteomes" id="UP001139104"/>
    </source>
</evidence>
<proteinExistence type="predicted"/>
<dbReference type="RefSeq" id="WP_243067221.1">
    <property type="nucleotide sequence ID" value="NZ_JAIVFK010000028.1"/>
</dbReference>
<protein>
    <submittedName>
        <fullName evidence="1">Uncharacterized protein</fullName>
    </submittedName>
</protein>
<reference evidence="1" key="1">
    <citation type="journal article" date="2022" name="ISME J.">
        <title>Identification of active gaseous-alkane degraders at natural gas seeps.</title>
        <authorList>
            <person name="Farhan Ul Haque M."/>
            <person name="Hernandez M."/>
            <person name="Crombie A.T."/>
            <person name="Murrell J.C."/>
        </authorList>
    </citation>
    <scope>NUCLEOTIDE SEQUENCE</scope>
    <source>
        <strain evidence="1">PC2</strain>
    </source>
</reference>
<accession>A0ABS9Z6G4</accession>
<comment type="caution">
    <text evidence="1">The sequence shown here is derived from an EMBL/GenBank/DDBJ whole genome shotgun (WGS) entry which is preliminary data.</text>
</comment>